<dbReference type="RefSeq" id="WP_100289300.1">
    <property type="nucleotide sequence ID" value="NZ_PHHA01000021.1"/>
</dbReference>
<feature type="transmembrane region" description="Helical" evidence="6">
    <location>
        <begin position="121"/>
        <end position="139"/>
    </location>
</feature>
<dbReference type="AlphaFoldDB" id="A0A2M8S137"/>
<dbReference type="EMBL" id="PHHA01000021">
    <property type="protein sequence ID" value="PJG84838.1"/>
    <property type="molecule type" value="Genomic_DNA"/>
</dbReference>
<dbReference type="InterPro" id="IPR037185">
    <property type="entry name" value="EmrE-like"/>
</dbReference>
<feature type="transmembrane region" description="Helical" evidence="6">
    <location>
        <begin position="65"/>
        <end position="84"/>
    </location>
</feature>
<dbReference type="OrthoDB" id="8370318at2"/>
<feature type="domain" description="EamA" evidence="7">
    <location>
        <begin position="7"/>
        <end position="137"/>
    </location>
</feature>
<accession>A0A2M8S137</accession>
<comment type="subcellular location">
    <subcellularLocation>
        <location evidence="1">Cell membrane</location>
        <topology evidence="1">Multi-pass membrane protein</topology>
    </subcellularLocation>
</comment>
<evidence type="ECO:0000256" key="6">
    <source>
        <dbReference type="SAM" id="Phobius"/>
    </source>
</evidence>
<dbReference type="PANTHER" id="PTHR42920">
    <property type="entry name" value="OS03G0707200 PROTEIN-RELATED"/>
    <property type="match status" value="1"/>
</dbReference>
<dbReference type="InterPro" id="IPR000620">
    <property type="entry name" value="EamA_dom"/>
</dbReference>
<protein>
    <submittedName>
        <fullName evidence="8">EamA family transporter</fullName>
    </submittedName>
</protein>
<feature type="transmembrane region" description="Helical" evidence="6">
    <location>
        <begin position="211"/>
        <end position="229"/>
    </location>
</feature>
<feature type="domain" description="EamA" evidence="7">
    <location>
        <begin position="150"/>
        <end position="282"/>
    </location>
</feature>
<dbReference type="GO" id="GO:0005886">
    <property type="term" value="C:plasma membrane"/>
    <property type="evidence" value="ECO:0007669"/>
    <property type="project" value="UniProtKB-SubCell"/>
</dbReference>
<name>A0A2M8S137_9PAST</name>
<dbReference type="SUPFAM" id="SSF103481">
    <property type="entry name" value="Multidrug resistance efflux transporter EmrE"/>
    <property type="match status" value="2"/>
</dbReference>
<evidence type="ECO:0000256" key="1">
    <source>
        <dbReference type="ARBA" id="ARBA00004651"/>
    </source>
</evidence>
<comment type="caution">
    <text evidence="8">The sequence shown here is derived from an EMBL/GenBank/DDBJ whole genome shotgun (WGS) entry which is preliminary data.</text>
</comment>
<keyword evidence="3 6" id="KW-0812">Transmembrane</keyword>
<feature type="transmembrane region" description="Helical" evidence="6">
    <location>
        <begin position="241"/>
        <end position="261"/>
    </location>
</feature>
<reference evidence="8 9" key="1">
    <citation type="submission" date="2017-11" db="EMBL/GenBank/DDBJ databases">
        <title>Reclassification of Bisgaard taxon 7 as Conservatibacter flavescens gen. nov., sp. nov.</title>
        <authorList>
            <person name="Christensen H."/>
        </authorList>
    </citation>
    <scope>NUCLEOTIDE SEQUENCE [LARGE SCALE GENOMIC DNA]</scope>
    <source>
        <strain evidence="8 9">7_4</strain>
    </source>
</reference>
<keyword evidence="2" id="KW-1003">Cell membrane</keyword>
<sequence length="298" mass="33570">MINKYLGSTFIFLVTLIGAFGWFMSKHAITELPSAGFMGMRFLLATLIFLPFAYPQLKQLNRPQFLRASAVGFSLVFNLFLWVMGITYSNSFGEGAFLMSLSMLIAPILSFILFKHPLARVFWFSMPIAILGLYLLATARTTHGALNFSFGSLLFLLSSLTAALYFVLNNQFAKHIPYMPLITIQFAIVGFCCTGYSLLFETWQSSISTETWAWLLASTLIATNLRYFLQTIGQKHSQIATASIMMMLEPVWTLILSIWLLDEFITLQKAVGCFLILSAILVYRLQNIFKGKAISSKK</sequence>
<keyword evidence="4 6" id="KW-1133">Transmembrane helix</keyword>
<organism evidence="8 9">
    <name type="scientific">Conservatibacter flavescens</name>
    <dbReference type="NCBI Taxonomy" id="28161"/>
    <lineage>
        <taxon>Bacteria</taxon>
        <taxon>Pseudomonadati</taxon>
        <taxon>Pseudomonadota</taxon>
        <taxon>Gammaproteobacteria</taxon>
        <taxon>Pasteurellales</taxon>
        <taxon>Pasteurellaceae</taxon>
        <taxon>Conservatibacter</taxon>
    </lineage>
</organism>
<feature type="transmembrane region" description="Helical" evidence="6">
    <location>
        <begin position="96"/>
        <end position="114"/>
    </location>
</feature>
<evidence type="ECO:0000256" key="4">
    <source>
        <dbReference type="ARBA" id="ARBA00022989"/>
    </source>
</evidence>
<dbReference type="PANTHER" id="PTHR42920:SF5">
    <property type="entry name" value="EAMA DOMAIN-CONTAINING PROTEIN"/>
    <property type="match status" value="1"/>
</dbReference>
<evidence type="ECO:0000256" key="2">
    <source>
        <dbReference type="ARBA" id="ARBA00022475"/>
    </source>
</evidence>
<feature type="transmembrane region" description="Helical" evidence="6">
    <location>
        <begin position="145"/>
        <end position="168"/>
    </location>
</feature>
<feature type="transmembrane region" description="Helical" evidence="6">
    <location>
        <begin position="180"/>
        <end position="199"/>
    </location>
</feature>
<evidence type="ECO:0000259" key="7">
    <source>
        <dbReference type="Pfam" id="PF00892"/>
    </source>
</evidence>
<evidence type="ECO:0000256" key="5">
    <source>
        <dbReference type="ARBA" id="ARBA00023136"/>
    </source>
</evidence>
<dbReference type="InterPro" id="IPR051258">
    <property type="entry name" value="Diverse_Substrate_Transporter"/>
</dbReference>
<feature type="transmembrane region" description="Helical" evidence="6">
    <location>
        <begin position="267"/>
        <end position="285"/>
    </location>
</feature>
<keyword evidence="9" id="KW-1185">Reference proteome</keyword>
<gene>
    <name evidence="8" type="ORF">CVP05_09305</name>
</gene>
<evidence type="ECO:0000256" key="3">
    <source>
        <dbReference type="ARBA" id="ARBA00022692"/>
    </source>
</evidence>
<feature type="transmembrane region" description="Helical" evidence="6">
    <location>
        <begin position="5"/>
        <end position="23"/>
    </location>
</feature>
<keyword evidence="5 6" id="KW-0472">Membrane</keyword>
<proteinExistence type="predicted"/>
<evidence type="ECO:0000313" key="8">
    <source>
        <dbReference type="EMBL" id="PJG84838.1"/>
    </source>
</evidence>
<dbReference type="Pfam" id="PF00892">
    <property type="entry name" value="EamA"/>
    <property type="match status" value="2"/>
</dbReference>
<dbReference type="Proteomes" id="UP000229329">
    <property type="component" value="Unassembled WGS sequence"/>
</dbReference>
<evidence type="ECO:0000313" key="9">
    <source>
        <dbReference type="Proteomes" id="UP000229329"/>
    </source>
</evidence>
<feature type="transmembrane region" description="Helical" evidence="6">
    <location>
        <begin position="35"/>
        <end position="53"/>
    </location>
</feature>